<sequence length="474" mass="50322">MRENGFVSGTDDVRFTVEILVPSAQVGRIIGKGGQNVRDLQRVTGSIIKQPEHTAAMHVHTSHVEKITACIQIETVTGSDEKPAAEPEKLEQRVQLDPDPKAVRNQLGESKKEAPETSKESAASSVKEESSLKSSEVDSCTASSALNTAEETNPYASNARKFNGISSTSGSELDDKSAVQTPANVTTTAASTRTTTTAANKLDPTQALTSEDALYEVSVWFDGAELQFLSVEKVIEDKLAVPGLAGSTQDLTGIDSSKQFSKGSVGSLGPFQLPSARPAADSHSSATDSSGTISSQSKAPLSKVKHTVRGAKALASLMIEEFTKIKRALSKDDELSNAELDQSSSNAKTPKTTTKKSEHQKAETGHTRTCRAGTASELGRTRTIVSHAVHALTYEAGFVDEVKRNETTNKVSYVVRIGEGTVELPSVNGKRGSATNTPILQTPEEASAAGGGEKGSRSTRSKRSNKIQVRDIPR</sequence>
<accession>A0ABD1CH76</accession>
<dbReference type="PROSITE" id="PS50084">
    <property type="entry name" value="KH_TYPE_1"/>
    <property type="match status" value="1"/>
</dbReference>
<dbReference type="EMBL" id="JBEHCU010012246">
    <property type="protein sequence ID" value="KAL1375743.1"/>
    <property type="molecule type" value="Genomic_DNA"/>
</dbReference>
<protein>
    <recommendedName>
        <fullName evidence="3">K Homology domain-containing protein</fullName>
    </recommendedName>
</protein>
<name>A0ABD1CH76_CULPP</name>
<feature type="compositionally biased region" description="Polar residues" evidence="2">
    <location>
        <begin position="339"/>
        <end position="352"/>
    </location>
</feature>
<dbReference type="InterPro" id="IPR004088">
    <property type="entry name" value="KH_dom_type_1"/>
</dbReference>
<dbReference type="AlphaFoldDB" id="A0ABD1CH76"/>
<feature type="region of interest" description="Disordered" evidence="2">
    <location>
        <begin position="426"/>
        <end position="474"/>
    </location>
</feature>
<evidence type="ECO:0000256" key="1">
    <source>
        <dbReference type="PROSITE-ProRule" id="PRU00117"/>
    </source>
</evidence>
<gene>
    <name evidence="4" type="ORF">pipiens_017318</name>
</gene>
<feature type="compositionally biased region" description="Low complexity" evidence="2">
    <location>
        <begin position="186"/>
        <end position="198"/>
    </location>
</feature>
<evidence type="ECO:0000259" key="3">
    <source>
        <dbReference type="SMART" id="SM00322"/>
    </source>
</evidence>
<dbReference type="SMART" id="SM00322">
    <property type="entry name" value="KH"/>
    <property type="match status" value="1"/>
</dbReference>
<reference evidence="4 5" key="1">
    <citation type="submission" date="2024-05" db="EMBL/GenBank/DDBJ databases">
        <title>Culex pipiens pipiens assembly and annotation.</title>
        <authorList>
            <person name="Alout H."/>
            <person name="Durand T."/>
        </authorList>
    </citation>
    <scope>NUCLEOTIDE SEQUENCE [LARGE SCALE GENOMIC DNA]</scope>
    <source>
        <strain evidence="4">HA-2024</strain>
        <tissue evidence="4">Whole body</tissue>
    </source>
</reference>
<dbReference type="InterPro" id="IPR004087">
    <property type="entry name" value="KH_dom"/>
</dbReference>
<feature type="domain" description="K Homology" evidence="3">
    <location>
        <begin position="13"/>
        <end position="95"/>
    </location>
</feature>
<evidence type="ECO:0000256" key="2">
    <source>
        <dbReference type="SAM" id="MobiDB-lite"/>
    </source>
</evidence>
<dbReference type="CDD" id="cd22403">
    <property type="entry name" value="KH-I_IGF2BP_rpt4"/>
    <property type="match status" value="1"/>
</dbReference>
<feature type="region of interest" description="Disordered" evidence="2">
    <location>
        <begin position="333"/>
        <end position="373"/>
    </location>
</feature>
<keyword evidence="1" id="KW-0694">RNA-binding</keyword>
<dbReference type="GO" id="GO:0003723">
    <property type="term" value="F:RNA binding"/>
    <property type="evidence" value="ECO:0007669"/>
    <property type="project" value="UniProtKB-UniRule"/>
</dbReference>
<feature type="compositionally biased region" description="Basic and acidic residues" evidence="2">
    <location>
        <begin position="355"/>
        <end position="366"/>
    </location>
</feature>
<feature type="region of interest" description="Disordered" evidence="2">
    <location>
        <begin position="265"/>
        <end position="305"/>
    </location>
</feature>
<dbReference type="Pfam" id="PF00013">
    <property type="entry name" value="KH_1"/>
    <property type="match status" value="1"/>
</dbReference>
<organism evidence="4 5">
    <name type="scientific">Culex pipiens pipiens</name>
    <name type="common">Northern house mosquito</name>
    <dbReference type="NCBI Taxonomy" id="38569"/>
    <lineage>
        <taxon>Eukaryota</taxon>
        <taxon>Metazoa</taxon>
        <taxon>Ecdysozoa</taxon>
        <taxon>Arthropoda</taxon>
        <taxon>Hexapoda</taxon>
        <taxon>Insecta</taxon>
        <taxon>Pterygota</taxon>
        <taxon>Neoptera</taxon>
        <taxon>Endopterygota</taxon>
        <taxon>Diptera</taxon>
        <taxon>Nematocera</taxon>
        <taxon>Culicoidea</taxon>
        <taxon>Culicidae</taxon>
        <taxon>Culicinae</taxon>
        <taxon>Culicini</taxon>
        <taxon>Culex</taxon>
        <taxon>Culex</taxon>
    </lineage>
</organism>
<dbReference type="Gene3D" id="3.30.310.210">
    <property type="match status" value="1"/>
</dbReference>
<feature type="compositionally biased region" description="Basic and acidic residues" evidence="2">
    <location>
        <begin position="79"/>
        <end position="102"/>
    </location>
</feature>
<keyword evidence="5" id="KW-1185">Reference proteome</keyword>
<evidence type="ECO:0000313" key="5">
    <source>
        <dbReference type="Proteomes" id="UP001562425"/>
    </source>
</evidence>
<feature type="compositionally biased region" description="Basic and acidic residues" evidence="2">
    <location>
        <begin position="109"/>
        <end position="119"/>
    </location>
</feature>
<feature type="compositionally biased region" description="Low complexity" evidence="2">
    <location>
        <begin position="279"/>
        <end position="297"/>
    </location>
</feature>
<evidence type="ECO:0000313" key="4">
    <source>
        <dbReference type="EMBL" id="KAL1375743.1"/>
    </source>
</evidence>
<comment type="caution">
    <text evidence="4">The sequence shown here is derived from an EMBL/GenBank/DDBJ whole genome shotgun (WGS) entry which is preliminary data.</text>
</comment>
<dbReference type="SUPFAM" id="SSF54791">
    <property type="entry name" value="Eukaryotic type KH-domain (KH-domain type I)"/>
    <property type="match status" value="1"/>
</dbReference>
<dbReference type="GO" id="GO:0010468">
    <property type="term" value="P:regulation of gene expression"/>
    <property type="evidence" value="ECO:0007669"/>
    <property type="project" value="UniProtKB-ARBA"/>
</dbReference>
<dbReference type="InterPro" id="IPR036612">
    <property type="entry name" value="KH_dom_type_1_sf"/>
</dbReference>
<dbReference type="Proteomes" id="UP001562425">
    <property type="component" value="Unassembled WGS sequence"/>
</dbReference>
<feature type="region of interest" description="Disordered" evidence="2">
    <location>
        <begin position="167"/>
        <end position="198"/>
    </location>
</feature>
<feature type="region of interest" description="Disordered" evidence="2">
    <location>
        <begin position="78"/>
        <end position="139"/>
    </location>
</feature>
<proteinExistence type="predicted"/>